<feature type="non-terminal residue" evidence="2">
    <location>
        <position position="1"/>
    </location>
</feature>
<evidence type="ECO:0000313" key="2">
    <source>
        <dbReference type="EMBL" id="KAK8719578.1"/>
    </source>
</evidence>
<dbReference type="Gene3D" id="2.60.40.10">
    <property type="entry name" value="Immunoglobulins"/>
    <property type="match status" value="1"/>
</dbReference>
<comment type="caution">
    <text evidence="2">The sequence shown here is derived from an EMBL/GenBank/DDBJ whole genome shotgun (WGS) entry which is preliminary data.</text>
</comment>
<keyword evidence="3" id="KW-1185">Reference proteome</keyword>
<dbReference type="Pfam" id="PF07679">
    <property type="entry name" value="I-set"/>
    <property type="match status" value="1"/>
</dbReference>
<protein>
    <recommendedName>
        <fullName evidence="1">Immunoglobulin I-set domain-containing protein</fullName>
    </recommendedName>
</protein>
<name>A0AAW0VQM9_CHEQU</name>
<dbReference type="EMBL" id="JARKIK010001804">
    <property type="protein sequence ID" value="KAK8719578.1"/>
    <property type="molecule type" value="Genomic_DNA"/>
</dbReference>
<dbReference type="InterPro" id="IPR013098">
    <property type="entry name" value="Ig_I-set"/>
</dbReference>
<evidence type="ECO:0000313" key="3">
    <source>
        <dbReference type="Proteomes" id="UP001445076"/>
    </source>
</evidence>
<dbReference type="InterPro" id="IPR013783">
    <property type="entry name" value="Ig-like_fold"/>
</dbReference>
<accession>A0AAW0VQM9</accession>
<proteinExistence type="predicted"/>
<sequence length="115" mass="12762">QEIVTGGRYEVKTEEGITSLTIHDVVQADCDKYTIVVRNIHAAHAAFASLAVGSAIQHHTLRGAWRKTANTSFVCEPRMCMGCQSPRSPPLQSPLVTLLMRKSLSLKIMKLHLHR</sequence>
<organism evidence="2 3">
    <name type="scientific">Cherax quadricarinatus</name>
    <name type="common">Australian red claw crayfish</name>
    <dbReference type="NCBI Taxonomy" id="27406"/>
    <lineage>
        <taxon>Eukaryota</taxon>
        <taxon>Metazoa</taxon>
        <taxon>Ecdysozoa</taxon>
        <taxon>Arthropoda</taxon>
        <taxon>Crustacea</taxon>
        <taxon>Multicrustacea</taxon>
        <taxon>Malacostraca</taxon>
        <taxon>Eumalacostraca</taxon>
        <taxon>Eucarida</taxon>
        <taxon>Decapoda</taxon>
        <taxon>Pleocyemata</taxon>
        <taxon>Astacidea</taxon>
        <taxon>Parastacoidea</taxon>
        <taxon>Parastacidae</taxon>
        <taxon>Cherax</taxon>
    </lineage>
</organism>
<dbReference type="SUPFAM" id="SSF48726">
    <property type="entry name" value="Immunoglobulin"/>
    <property type="match status" value="1"/>
</dbReference>
<dbReference type="InterPro" id="IPR036179">
    <property type="entry name" value="Ig-like_dom_sf"/>
</dbReference>
<evidence type="ECO:0000259" key="1">
    <source>
        <dbReference type="Pfam" id="PF07679"/>
    </source>
</evidence>
<dbReference type="AlphaFoldDB" id="A0AAW0VQM9"/>
<feature type="domain" description="Immunoglobulin I-set" evidence="1">
    <location>
        <begin position="2"/>
        <end position="52"/>
    </location>
</feature>
<reference evidence="2 3" key="1">
    <citation type="journal article" date="2024" name="BMC Genomics">
        <title>Genome assembly of redclaw crayfish (Cherax quadricarinatus) provides insights into its immune adaptation and hypoxia tolerance.</title>
        <authorList>
            <person name="Liu Z."/>
            <person name="Zheng J."/>
            <person name="Li H."/>
            <person name="Fang K."/>
            <person name="Wang S."/>
            <person name="He J."/>
            <person name="Zhou D."/>
            <person name="Weng S."/>
            <person name="Chi M."/>
            <person name="Gu Z."/>
            <person name="He J."/>
            <person name="Li F."/>
            <person name="Wang M."/>
        </authorList>
    </citation>
    <scope>NUCLEOTIDE SEQUENCE [LARGE SCALE GENOMIC DNA]</scope>
    <source>
        <strain evidence="2">ZL_2023a</strain>
    </source>
</reference>
<dbReference type="Proteomes" id="UP001445076">
    <property type="component" value="Unassembled WGS sequence"/>
</dbReference>
<gene>
    <name evidence="2" type="ORF">OTU49_013945</name>
</gene>